<organism evidence="5 6">
    <name type="scientific">Adiantum capillus-veneris</name>
    <name type="common">Maidenhair fern</name>
    <dbReference type="NCBI Taxonomy" id="13818"/>
    <lineage>
        <taxon>Eukaryota</taxon>
        <taxon>Viridiplantae</taxon>
        <taxon>Streptophyta</taxon>
        <taxon>Embryophyta</taxon>
        <taxon>Tracheophyta</taxon>
        <taxon>Polypodiopsida</taxon>
        <taxon>Polypodiidae</taxon>
        <taxon>Polypodiales</taxon>
        <taxon>Pteridineae</taxon>
        <taxon>Pteridaceae</taxon>
        <taxon>Vittarioideae</taxon>
        <taxon>Adiantum</taxon>
    </lineage>
</organism>
<dbReference type="PANTHER" id="PTHR13495">
    <property type="entry name" value="NEFA-INTERACTING NUCLEAR PROTEIN NIP30"/>
    <property type="match status" value="1"/>
</dbReference>
<dbReference type="InterPro" id="IPR039845">
    <property type="entry name" value="FAM192A"/>
</dbReference>
<reference evidence="5" key="1">
    <citation type="submission" date="2021-01" db="EMBL/GenBank/DDBJ databases">
        <title>Adiantum capillus-veneris genome.</title>
        <authorList>
            <person name="Fang Y."/>
            <person name="Liao Q."/>
        </authorList>
    </citation>
    <scope>NUCLEOTIDE SEQUENCE</scope>
    <source>
        <strain evidence="5">H3</strain>
        <tissue evidence="5">Leaf</tissue>
    </source>
</reference>
<comment type="caution">
    <text evidence="5">The sequence shown here is derived from an EMBL/GenBank/DDBJ whole genome shotgun (WGS) entry which is preliminary data.</text>
</comment>
<keyword evidence="2" id="KW-0539">Nucleus</keyword>
<evidence type="ECO:0000256" key="2">
    <source>
        <dbReference type="ARBA" id="ARBA00023242"/>
    </source>
</evidence>
<dbReference type="EMBL" id="JABFUD020000018">
    <property type="protein sequence ID" value="KAI5066473.1"/>
    <property type="molecule type" value="Genomic_DNA"/>
</dbReference>
<dbReference type="Proteomes" id="UP000886520">
    <property type="component" value="Chromosome 18"/>
</dbReference>
<gene>
    <name evidence="5" type="ORF">GOP47_0019097</name>
</gene>
<dbReference type="AlphaFoldDB" id="A0A9D4Z8S0"/>
<evidence type="ECO:0000259" key="4">
    <source>
        <dbReference type="Pfam" id="PF10187"/>
    </source>
</evidence>
<feature type="domain" description="FAM192A/Fyv6 N-terminal" evidence="4">
    <location>
        <begin position="15"/>
        <end position="52"/>
    </location>
</feature>
<feature type="region of interest" description="Disordered" evidence="3">
    <location>
        <begin position="72"/>
        <end position="114"/>
    </location>
</feature>
<dbReference type="GO" id="GO:0005634">
    <property type="term" value="C:nucleus"/>
    <property type="evidence" value="ECO:0007669"/>
    <property type="project" value="UniProtKB-SubCell"/>
</dbReference>
<sequence>MKRVNRYFPAFDSEPPKALDEDETEFLENLDKYKKEQELLVANEEAQQLLTFQIAVANRTTMVKEPLVSFHTTKVDPSPQKKRMPAPAKSIPSTIRIKPQPKKAKIENPASSERTHLIENNLEATQSKQKTDTPRVTLRSSYLMAVLQFYHGVRGFR</sequence>
<evidence type="ECO:0000313" key="5">
    <source>
        <dbReference type="EMBL" id="KAI5066473.1"/>
    </source>
</evidence>
<dbReference type="InterPro" id="IPR019331">
    <property type="entry name" value="FAM192A/Fyv6_N"/>
</dbReference>
<evidence type="ECO:0000256" key="3">
    <source>
        <dbReference type="SAM" id="MobiDB-lite"/>
    </source>
</evidence>
<proteinExistence type="predicted"/>
<dbReference type="Pfam" id="PF10187">
    <property type="entry name" value="FAM192A_Fyv6_N"/>
    <property type="match status" value="1"/>
</dbReference>
<dbReference type="OrthoDB" id="1936039at2759"/>
<evidence type="ECO:0000313" key="6">
    <source>
        <dbReference type="Proteomes" id="UP000886520"/>
    </source>
</evidence>
<evidence type="ECO:0000256" key="1">
    <source>
        <dbReference type="ARBA" id="ARBA00004123"/>
    </source>
</evidence>
<keyword evidence="6" id="KW-1185">Reference proteome</keyword>
<dbReference type="PANTHER" id="PTHR13495:SF0">
    <property type="entry name" value="PSME3-INTERACTING PROTEIN"/>
    <property type="match status" value="1"/>
</dbReference>
<name>A0A9D4Z8S0_ADICA</name>
<protein>
    <recommendedName>
        <fullName evidence="4">FAM192A/Fyv6 N-terminal domain-containing protein</fullName>
    </recommendedName>
</protein>
<accession>A0A9D4Z8S0</accession>
<comment type="subcellular location">
    <subcellularLocation>
        <location evidence="1">Nucleus</location>
    </subcellularLocation>
</comment>